<dbReference type="EMBL" id="JABCRI010000018">
    <property type="protein sequence ID" value="KAF8389909.1"/>
    <property type="molecule type" value="Genomic_DNA"/>
</dbReference>
<reference evidence="12 13" key="1">
    <citation type="submission" date="2020-04" db="EMBL/GenBank/DDBJ databases">
        <title>Plant Genome Project.</title>
        <authorList>
            <person name="Zhang R.-G."/>
        </authorList>
    </citation>
    <scope>NUCLEOTIDE SEQUENCE [LARGE SCALE GENOMIC DNA]</scope>
    <source>
        <strain evidence="12">YNK0</strain>
        <tissue evidence="12">Leaf</tissue>
    </source>
</reference>
<dbReference type="Proteomes" id="UP000655225">
    <property type="component" value="Unassembled WGS sequence"/>
</dbReference>
<evidence type="ECO:0000256" key="9">
    <source>
        <dbReference type="PROSITE-ProRule" id="PRU00470"/>
    </source>
</evidence>
<keyword evidence="8" id="KW-0539">Nucleus</keyword>
<evidence type="ECO:0000256" key="4">
    <source>
        <dbReference type="ARBA" id="ARBA00022833"/>
    </source>
</evidence>
<keyword evidence="3 9" id="KW-0863">Zinc-finger</keyword>
<accession>A0A834YIY9</accession>
<keyword evidence="4" id="KW-0862">Zinc</keyword>
<dbReference type="InterPro" id="IPR036893">
    <property type="entry name" value="SBP_sf"/>
</dbReference>
<organism evidence="12 13">
    <name type="scientific">Tetracentron sinense</name>
    <name type="common">Spur-leaf</name>
    <dbReference type="NCBI Taxonomy" id="13715"/>
    <lineage>
        <taxon>Eukaryota</taxon>
        <taxon>Viridiplantae</taxon>
        <taxon>Streptophyta</taxon>
        <taxon>Embryophyta</taxon>
        <taxon>Tracheophyta</taxon>
        <taxon>Spermatophyta</taxon>
        <taxon>Magnoliopsida</taxon>
        <taxon>Trochodendrales</taxon>
        <taxon>Trochodendraceae</taxon>
        <taxon>Tetracentron</taxon>
    </lineage>
</organism>
<dbReference type="OMA" id="TSFICQN"/>
<dbReference type="FunFam" id="4.10.1100.10:FF:000001">
    <property type="entry name" value="Squamosa promoter-binding-like protein 14"/>
    <property type="match status" value="1"/>
</dbReference>
<evidence type="ECO:0000313" key="13">
    <source>
        <dbReference type="Proteomes" id="UP000655225"/>
    </source>
</evidence>
<keyword evidence="10" id="KW-0812">Transmembrane</keyword>
<gene>
    <name evidence="12" type="ORF">HHK36_024427</name>
</gene>
<proteinExistence type="predicted"/>
<dbReference type="PANTHER" id="PTHR31251:SF160">
    <property type="entry name" value="SBP-TYPE DOMAIN-CONTAINING PROTEIN"/>
    <property type="match status" value="1"/>
</dbReference>
<feature type="transmembrane region" description="Helical" evidence="10">
    <location>
        <begin position="273"/>
        <end position="296"/>
    </location>
</feature>
<name>A0A834YIY9_TETSI</name>
<evidence type="ECO:0000256" key="6">
    <source>
        <dbReference type="ARBA" id="ARBA00023125"/>
    </source>
</evidence>
<keyword evidence="7" id="KW-0804">Transcription</keyword>
<dbReference type="PANTHER" id="PTHR31251">
    <property type="entry name" value="SQUAMOSA PROMOTER-BINDING-LIKE PROTEIN 4"/>
    <property type="match status" value="1"/>
</dbReference>
<evidence type="ECO:0000256" key="3">
    <source>
        <dbReference type="ARBA" id="ARBA00022771"/>
    </source>
</evidence>
<evidence type="ECO:0000256" key="1">
    <source>
        <dbReference type="ARBA" id="ARBA00004123"/>
    </source>
</evidence>
<feature type="domain" description="SBP-type" evidence="11">
    <location>
        <begin position="175"/>
        <end position="252"/>
    </location>
</feature>
<protein>
    <recommendedName>
        <fullName evidence="11">SBP-type domain-containing protein</fullName>
    </recommendedName>
</protein>
<evidence type="ECO:0000256" key="10">
    <source>
        <dbReference type="SAM" id="Phobius"/>
    </source>
</evidence>
<dbReference type="GO" id="GO:0003677">
    <property type="term" value="F:DNA binding"/>
    <property type="evidence" value="ECO:0007669"/>
    <property type="project" value="UniProtKB-KW"/>
</dbReference>
<comment type="subcellular location">
    <subcellularLocation>
        <location evidence="1">Nucleus</location>
    </subcellularLocation>
</comment>
<keyword evidence="10" id="KW-1133">Transmembrane helix</keyword>
<dbReference type="PROSITE" id="PS51141">
    <property type="entry name" value="ZF_SBP"/>
    <property type="match status" value="1"/>
</dbReference>
<dbReference type="GO" id="GO:0005634">
    <property type="term" value="C:nucleus"/>
    <property type="evidence" value="ECO:0007669"/>
    <property type="project" value="UniProtKB-SubCell"/>
</dbReference>
<keyword evidence="2" id="KW-0479">Metal-binding</keyword>
<dbReference type="AlphaFoldDB" id="A0A834YIY9"/>
<evidence type="ECO:0000259" key="11">
    <source>
        <dbReference type="PROSITE" id="PS51141"/>
    </source>
</evidence>
<dbReference type="Gene3D" id="4.10.1100.10">
    <property type="entry name" value="Transcription factor, SBP-box domain"/>
    <property type="match status" value="1"/>
</dbReference>
<comment type="caution">
    <text evidence="12">The sequence shown here is derived from an EMBL/GenBank/DDBJ whole genome shotgun (WGS) entry which is preliminary data.</text>
</comment>
<sequence>MESWSYTSDGKGFVLPDEMVSPTDSLARNRKVLTALDLKTPCSYGNNMLASGQQVVENQGFMELGFHDMMRKSLPDNPIGGFWGSEIGSGRVDLATCMVTPNSCFGEEQSSSRVSSSVMDSNSRDSSLIDLKLGTLADYKGTQNTKSFKETLALSSVVSSMPAKRARTTSFNYQTPFCQVHGCNMDLSSSKDYHKRHKVCDIHSKTAKVIVNSIEQRFCQQCSRFHLLAEFDDGKRSCRKRLAGHNERRRKPQLDNHSHRTGKFLSSYHGIKYVCTLILYILGAINLYCYAASGFLETSLPMTPFICSDSGILHPDKYKTGNLCRHIKLEDETSYSTQLAMPITNRHLIHKSFLPTYGMEKMYPPLHANGIDTPKGSIFSENRNWYTNDSEGPNSVSLSLFQNTSSGSEDFTAFNTASAIQGLSRVSDSGCALSLLSSQAHNSSSHSSRIPIAHPLIIQGDHAHYSVGQVPEKILGVRSQASTVLAPYRVSSSGMNSVEVDNPGSILVSDSSDAVDFEVQMDGIFQGPDFVNAKYHFSREHGPTIDLLKLSSQLQKASEAFRARTRKNWTGYPYVEPELDALVAQLDSSGLSVTTILCSEFVSKSLDWTLLGSMGRDDDEGLPLLGDENEVVSNGPRSITRHPSSVEAVIGHNEQGRAGTSSIIEYGNGAKESSDEAMAGVATGSLEVDWSSNRIHVGVVISGASSRPSNGQKHATVDSACVSVNMRQFGDVTTSIGDKGNTTWCCGNDHSGVVTVGSGYWFRSHGFGYWGSNRSNVILSGCSSYVRVNRFMYN</sequence>
<dbReference type="Pfam" id="PF03110">
    <property type="entry name" value="SBP"/>
    <property type="match status" value="1"/>
</dbReference>
<keyword evidence="10" id="KW-0472">Membrane</keyword>
<dbReference type="SUPFAM" id="SSF103612">
    <property type="entry name" value="SBT domain"/>
    <property type="match status" value="1"/>
</dbReference>
<keyword evidence="6" id="KW-0238">DNA-binding</keyword>
<evidence type="ECO:0000256" key="8">
    <source>
        <dbReference type="ARBA" id="ARBA00023242"/>
    </source>
</evidence>
<keyword evidence="5" id="KW-0805">Transcription regulation</keyword>
<dbReference type="InterPro" id="IPR004333">
    <property type="entry name" value="SBP_dom"/>
</dbReference>
<dbReference type="InterPro" id="IPR044817">
    <property type="entry name" value="SBP-like"/>
</dbReference>
<dbReference type="GO" id="GO:0008270">
    <property type="term" value="F:zinc ion binding"/>
    <property type="evidence" value="ECO:0007669"/>
    <property type="project" value="UniProtKB-KW"/>
</dbReference>
<evidence type="ECO:0000256" key="2">
    <source>
        <dbReference type="ARBA" id="ARBA00022723"/>
    </source>
</evidence>
<evidence type="ECO:0000256" key="5">
    <source>
        <dbReference type="ARBA" id="ARBA00023015"/>
    </source>
</evidence>
<keyword evidence="13" id="KW-1185">Reference proteome</keyword>
<evidence type="ECO:0000256" key="7">
    <source>
        <dbReference type="ARBA" id="ARBA00023163"/>
    </source>
</evidence>
<evidence type="ECO:0000313" key="12">
    <source>
        <dbReference type="EMBL" id="KAF8389909.1"/>
    </source>
</evidence>
<dbReference type="OrthoDB" id="514967at2759"/>